<name>A0A0V1GZC1_9BILA</name>
<sequence length="102" mass="12301">MHKPKRFKFGYFYDPVDHGDDRQQQQMRTLAAWIHVHVHASIRAAFVVYLFLLFMIFSKASRHVPHRAVINNVENRSHLTHTRSLWPYQHQDRITQMPQHND</sequence>
<protein>
    <submittedName>
        <fullName evidence="2">Uncharacterized protein</fullName>
    </submittedName>
</protein>
<keyword evidence="1" id="KW-1133">Transmembrane helix</keyword>
<gene>
    <name evidence="2" type="ORF">T11_16543</name>
</gene>
<evidence type="ECO:0000313" key="2">
    <source>
        <dbReference type="EMBL" id="KRZ03634.1"/>
    </source>
</evidence>
<feature type="transmembrane region" description="Helical" evidence="1">
    <location>
        <begin position="36"/>
        <end position="57"/>
    </location>
</feature>
<dbReference type="Proteomes" id="UP000055024">
    <property type="component" value="Unassembled WGS sequence"/>
</dbReference>
<accession>A0A0V1GZC1</accession>
<proteinExistence type="predicted"/>
<dbReference type="AlphaFoldDB" id="A0A0V1GZC1"/>
<dbReference type="EMBL" id="JYDP01000187">
    <property type="protein sequence ID" value="KRZ03634.1"/>
    <property type="molecule type" value="Genomic_DNA"/>
</dbReference>
<evidence type="ECO:0000313" key="3">
    <source>
        <dbReference type="Proteomes" id="UP000055024"/>
    </source>
</evidence>
<keyword evidence="3" id="KW-1185">Reference proteome</keyword>
<dbReference type="OrthoDB" id="5918804at2759"/>
<keyword evidence="1" id="KW-0472">Membrane</keyword>
<comment type="caution">
    <text evidence="2">The sequence shown here is derived from an EMBL/GenBank/DDBJ whole genome shotgun (WGS) entry which is preliminary data.</text>
</comment>
<organism evidence="2 3">
    <name type="scientific">Trichinella zimbabwensis</name>
    <dbReference type="NCBI Taxonomy" id="268475"/>
    <lineage>
        <taxon>Eukaryota</taxon>
        <taxon>Metazoa</taxon>
        <taxon>Ecdysozoa</taxon>
        <taxon>Nematoda</taxon>
        <taxon>Enoplea</taxon>
        <taxon>Dorylaimia</taxon>
        <taxon>Trichinellida</taxon>
        <taxon>Trichinellidae</taxon>
        <taxon>Trichinella</taxon>
    </lineage>
</organism>
<keyword evidence="1" id="KW-0812">Transmembrane</keyword>
<evidence type="ECO:0000256" key="1">
    <source>
        <dbReference type="SAM" id="Phobius"/>
    </source>
</evidence>
<reference evidence="2 3" key="1">
    <citation type="submission" date="2015-01" db="EMBL/GenBank/DDBJ databases">
        <title>Evolution of Trichinella species and genotypes.</title>
        <authorList>
            <person name="Korhonen P.K."/>
            <person name="Edoardo P."/>
            <person name="Giuseppe L.R."/>
            <person name="Gasser R.B."/>
        </authorList>
    </citation>
    <scope>NUCLEOTIDE SEQUENCE [LARGE SCALE GENOMIC DNA]</scope>
    <source>
        <strain evidence="2">ISS1029</strain>
    </source>
</reference>